<feature type="compositionally biased region" description="Polar residues" evidence="1">
    <location>
        <begin position="21"/>
        <end position="31"/>
    </location>
</feature>
<protein>
    <submittedName>
        <fullName evidence="2">Uncharacterized protein</fullName>
    </submittedName>
</protein>
<sequence length="461" mass="49277">MLAVRSPPSAVAVALLRGTATGPSSTSFRITKSSRLPSTPAPAPPAPPPLSLAQPSTSATPPSPPIPLTSSPPSVPLVVVVREPLLLSYDSGSGECDSALSGVYGSKRWCWCAGQRRVRVEVVRVNAVDDDIVRQHHPTRDERFPVLDWLVLDNVTTVRADGGQGVGTGRFTLAVAGLSGARLAAVQRAHANIQIAIGVEHADTDDGWTAIVAGECRRRFRCQQAQPNVGRSVLLELAQVPPEALLDADGTNGAWLGSAVGNRQDGAARAATSTATAGRVARGARRRRKRYINFGSGTGITTATTMTDYNIGLSPVLPSLISLRAAGLTKIRSHQAGQRVAMYEHGCSGSSSYGITNLNNTFRVTAEVEITKHKVWHWSVSSVFMKSAARQDNVERDEGRPTLGDMVEELPEPQVQQLGGLRSSIRAFEDCQYLHSTAIIGQLAAIMTRGRRNSRLTELYT</sequence>
<dbReference type="VEuPathDB" id="VectorBase:AATE004914"/>
<evidence type="ECO:0000256" key="1">
    <source>
        <dbReference type="SAM" id="MobiDB-lite"/>
    </source>
</evidence>
<feature type="compositionally biased region" description="Pro residues" evidence="1">
    <location>
        <begin position="39"/>
        <end position="50"/>
    </location>
</feature>
<accession>A0A182IT12</accession>
<organism evidence="2">
    <name type="scientific">Anopheles atroparvus</name>
    <name type="common">European mosquito</name>
    <dbReference type="NCBI Taxonomy" id="41427"/>
    <lineage>
        <taxon>Eukaryota</taxon>
        <taxon>Metazoa</taxon>
        <taxon>Ecdysozoa</taxon>
        <taxon>Arthropoda</taxon>
        <taxon>Hexapoda</taxon>
        <taxon>Insecta</taxon>
        <taxon>Pterygota</taxon>
        <taxon>Neoptera</taxon>
        <taxon>Endopterygota</taxon>
        <taxon>Diptera</taxon>
        <taxon>Nematocera</taxon>
        <taxon>Culicoidea</taxon>
        <taxon>Culicidae</taxon>
        <taxon>Anophelinae</taxon>
        <taxon>Anopheles</taxon>
    </lineage>
</organism>
<reference evidence="2" key="1">
    <citation type="submission" date="2022-08" db="UniProtKB">
        <authorList>
            <consortium name="EnsemblMetazoa"/>
        </authorList>
    </citation>
    <scope>IDENTIFICATION</scope>
    <source>
        <strain evidence="2">EBRO</strain>
    </source>
</reference>
<dbReference type="AlphaFoldDB" id="A0A182IT12"/>
<evidence type="ECO:0000313" key="2">
    <source>
        <dbReference type="EnsemblMetazoa" id="AATE004914-PA.1"/>
    </source>
</evidence>
<proteinExistence type="predicted"/>
<feature type="compositionally biased region" description="Low complexity" evidence="1">
    <location>
        <begin position="51"/>
        <end position="60"/>
    </location>
</feature>
<feature type="region of interest" description="Disordered" evidence="1">
    <location>
        <begin position="20"/>
        <end position="73"/>
    </location>
</feature>
<dbReference type="EnsemblMetazoa" id="AATE004914-RA">
    <property type="protein sequence ID" value="AATE004914-PA.1"/>
    <property type="gene ID" value="AATE004914"/>
</dbReference>
<name>A0A182IT12_ANOAO</name>